<feature type="transmembrane region" description="Helical" evidence="1">
    <location>
        <begin position="361"/>
        <end position="389"/>
    </location>
</feature>
<keyword evidence="2" id="KW-0732">Signal</keyword>
<dbReference type="InterPro" id="IPR014194">
    <property type="entry name" value="Spore_III_AE"/>
</dbReference>
<evidence type="ECO:0000313" key="4">
    <source>
        <dbReference type="Proteomes" id="UP000184536"/>
    </source>
</evidence>
<gene>
    <name evidence="3" type="ORF">SAMN02745975_00140</name>
</gene>
<dbReference type="NCBIfam" id="TIGR02829">
    <property type="entry name" value="spore_III_AE"/>
    <property type="match status" value="1"/>
</dbReference>
<feature type="transmembrane region" description="Helical" evidence="1">
    <location>
        <begin position="311"/>
        <end position="341"/>
    </location>
</feature>
<dbReference type="RefSeq" id="WP_110939455.1">
    <property type="nucleotide sequence ID" value="NZ_FQZV01000003.1"/>
</dbReference>
<feature type="signal peptide" evidence="2">
    <location>
        <begin position="1"/>
        <end position="20"/>
    </location>
</feature>
<feature type="chain" id="PRO_5039673340" evidence="2">
    <location>
        <begin position="21"/>
        <end position="392"/>
    </location>
</feature>
<protein>
    <submittedName>
        <fullName evidence="3">Stage III sporulation protein AE</fullName>
    </submittedName>
</protein>
<reference evidence="4" key="1">
    <citation type="submission" date="2016-11" db="EMBL/GenBank/DDBJ databases">
        <authorList>
            <person name="Varghese N."/>
            <person name="Submissions S."/>
        </authorList>
    </citation>
    <scope>NUCLEOTIDE SEQUENCE [LARGE SCALE GENOMIC DNA]</scope>
    <source>
        <strain evidence="4">DSM 17957</strain>
    </source>
</reference>
<organism evidence="3 4">
    <name type="scientific">Geosporobacter subterraneus DSM 17957</name>
    <dbReference type="NCBI Taxonomy" id="1121919"/>
    <lineage>
        <taxon>Bacteria</taxon>
        <taxon>Bacillati</taxon>
        <taxon>Bacillota</taxon>
        <taxon>Clostridia</taxon>
        <taxon>Peptostreptococcales</taxon>
        <taxon>Thermotaleaceae</taxon>
        <taxon>Geosporobacter</taxon>
    </lineage>
</organism>
<keyword evidence="1" id="KW-1133">Transmembrane helix</keyword>
<dbReference type="OrthoDB" id="1706761at2"/>
<name>A0A1M6C2P9_9FIRM</name>
<feature type="transmembrane region" description="Helical" evidence="1">
    <location>
        <begin position="132"/>
        <end position="157"/>
    </location>
</feature>
<accession>A0A1M6C2P9</accession>
<dbReference type="STRING" id="1121919.SAMN02745975_00140"/>
<feature type="transmembrane region" description="Helical" evidence="1">
    <location>
        <begin position="211"/>
        <end position="231"/>
    </location>
</feature>
<dbReference type="Pfam" id="PF09546">
    <property type="entry name" value="Spore_III_AE"/>
    <property type="match status" value="1"/>
</dbReference>
<proteinExistence type="predicted"/>
<dbReference type="Proteomes" id="UP000184536">
    <property type="component" value="Unassembled WGS sequence"/>
</dbReference>
<feature type="transmembrane region" description="Helical" evidence="1">
    <location>
        <begin position="97"/>
        <end position="120"/>
    </location>
</feature>
<keyword evidence="1" id="KW-0812">Transmembrane</keyword>
<keyword evidence="1" id="KW-0472">Membrane</keyword>
<evidence type="ECO:0000313" key="3">
    <source>
        <dbReference type="EMBL" id="SHI55289.1"/>
    </source>
</evidence>
<dbReference type="EMBL" id="FQZV01000003">
    <property type="protein sequence ID" value="SHI55289.1"/>
    <property type="molecule type" value="Genomic_DNA"/>
</dbReference>
<keyword evidence="4" id="KW-1185">Reference proteome</keyword>
<sequence>MKRLSLIFIFMLFMSISAYGMDQDNGNLITEDMILGQLQNMNTGDLERIINQINGETENYFPKIDLREGIRSLIRGESSLTLRDTLNGLFKYLFKEIVANSMLLIRLIVLAIICAFLSNLSNAFESNAVGKLAYMVCYLVIIAIAIQSFSIATAVGIAVINDMVLFMQALLPLLLTLLMAMGGITSSALFQPVIIAAVSTISTLMKDIVMPIIFFSAILSIVNNLSSRIHVSKLASLLKQACVVLLGFTLTVFIGIITIQGVAASTTDGVTIRTAKFAVDRFIPVVGGFISEAVDAIVGCSLLLKNAIGALGLFALAFIVLMPLLKIFSLIVIYKIAAAIIEPITDSQLVSCLNDMSGSLVLIFATVLSVAVMFFMAVTVIVGAGNLTLMMR</sequence>
<evidence type="ECO:0000256" key="1">
    <source>
        <dbReference type="SAM" id="Phobius"/>
    </source>
</evidence>
<evidence type="ECO:0000256" key="2">
    <source>
        <dbReference type="SAM" id="SignalP"/>
    </source>
</evidence>
<feature type="transmembrane region" description="Helical" evidence="1">
    <location>
        <begin position="282"/>
        <end position="304"/>
    </location>
</feature>
<dbReference type="AlphaFoldDB" id="A0A1M6C2P9"/>
<feature type="transmembrane region" description="Helical" evidence="1">
    <location>
        <begin position="243"/>
        <end position="262"/>
    </location>
</feature>